<evidence type="ECO:0000256" key="6">
    <source>
        <dbReference type="ARBA" id="ARBA00048267"/>
    </source>
</evidence>
<keyword evidence="12" id="KW-1185">Reference proteome</keyword>
<keyword evidence="2 7" id="KW-0145">Chemotaxis</keyword>
<dbReference type="Gene3D" id="3.40.50.180">
    <property type="entry name" value="Methylesterase CheB, C-terminal domain"/>
    <property type="match status" value="1"/>
</dbReference>
<dbReference type="Gene3D" id="3.40.50.2300">
    <property type="match status" value="1"/>
</dbReference>
<feature type="modified residue" description="4-aspartylphosphate" evidence="8">
    <location>
        <position position="51"/>
    </location>
</feature>
<dbReference type="Pfam" id="PF00072">
    <property type="entry name" value="Response_reg"/>
    <property type="match status" value="1"/>
</dbReference>
<evidence type="ECO:0000256" key="7">
    <source>
        <dbReference type="PROSITE-ProRule" id="PRU00050"/>
    </source>
</evidence>
<dbReference type="InterPro" id="IPR000673">
    <property type="entry name" value="Sig_transdc_resp-reg_Me-estase"/>
</dbReference>
<reference evidence="11" key="1">
    <citation type="journal article" date="2014" name="Int. J. Syst. Evol. Microbiol.">
        <title>Complete genome of a new Firmicutes species belonging to the dominant human colonic microbiota ('Ruminococcus bicirculans') reveals two chromosomes and a selective capacity to utilize plant glucans.</title>
        <authorList>
            <consortium name="NISC Comparative Sequencing Program"/>
            <person name="Wegmann U."/>
            <person name="Louis P."/>
            <person name="Goesmann A."/>
            <person name="Henrissat B."/>
            <person name="Duncan S.H."/>
            <person name="Flint H.J."/>
        </authorList>
    </citation>
    <scope>NUCLEOTIDE SEQUENCE</scope>
    <source>
        <strain evidence="11">CECT 7703</strain>
    </source>
</reference>
<keyword evidence="1" id="KW-0963">Cytoplasm</keyword>
<feature type="domain" description="CheB-type methylesterase" evidence="10">
    <location>
        <begin position="155"/>
        <end position="342"/>
    </location>
</feature>
<dbReference type="PROSITE" id="PS50122">
    <property type="entry name" value="CHEB"/>
    <property type="match status" value="1"/>
</dbReference>
<evidence type="ECO:0000259" key="10">
    <source>
        <dbReference type="PROSITE" id="PS50122"/>
    </source>
</evidence>
<evidence type="ECO:0000256" key="8">
    <source>
        <dbReference type="PROSITE-ProRule" id="PRU00169"/>
    </source>
</evidence>
<dbReference type="PANTHER" id="PTHR42872">
    <property type="entry name" value="PROTEIN-GLUTAMATE METHYLESTERASE/PROTEIN-GLUTAMINE GLUTAMINASE"/>
    <property type="match status" value="1"/>
</dbReference>
<organism evidence="11 12">
    <name type="scientific">Chitinimonas viridis</name>
    <dbReference type="NCBI Taxonomy" id="664880"/>
    <lineage>
        <taxon>Bacteria</taxon>
        <taxon>Pseudomonadati</taxon>
        <taxon>Pseudomonadota</taxon>
        <taxon>Betaproteobacteria</taxon>
        <taxon>Neisseriales</taxon>
        <taxon>Chitinibacteraceae</taxon>
        <taxon>Chitinimonas</taxon>
    </lineage>
</organism>
<dbReference type="EC" id="3.1.1.61" evidence="5"/>
<dbReference type="PIRSF" id="PIRSF000876">
    <property type="entry name" value="RR_chemtxs_CheB"/>
    <property type="match status" value="1"/>
</dbReference>
<dbReference type="EMBL" id="JAUFPU010000018">
    <property type="protein sequence ID" value="MDN3577793.1"/>
    <property type="molecule type" value="Genomic_DNA"/>
</dbReference>
<evidence type="ECO:0000256" key="3">
    <source>
        <dbReference type="ARBA" id="ARBA00022553"/>
    </source>
</evidence>
<evidence type="ECO:0000313" key="11">
    <source>
        <dbReference type="EMBL" id="MDN3577793.1"/>
    </source>
</evidence>
<dbReference type="InterPro" id="IPR001789">
    <property type="entry name" value="Sig_transdc_resp-reg_receiver"/>
</dbReference>
<dbReference type="CDD" id="cd16432">
    <property type="entry name" value="CheB_Rec"/>
    <property type="match status" value="1"/>
</dbReference>
<dbReference type="PROSITE" id="PS50110">
    <property type="entry name" value="RESPONSE_REGULATORY"/>
    <property type="match status" value="1"/>
</dbReference>
<dbReference type="Proteomes" id="UP001180081">
    <property type="component" value="Unassembled WGS sequence"/>
</dbReference>
<accession>A0ABT8B696</accession>
<protein>
    <recommendedName>
        <fullName evidence="5">protein-glutamate methylesterase</fullName>
        <ecNumber evidence="5">3.1.1.61</ecNumber>
    </recommendedName>
</protein>
<dbReference type="SMART" id="SM00448">
    <property type="entry name" value="REC"/>
    <property type="match status" value="1"/>
</dbReference>
<dbReference type="Pfam" id="PF01339">
    <property type="entry name" value="CheB_methylest"/>
    <property type="match status" value="1"/>
</dbReference>
<feature type="active site" evidence="7">
    <location>
        <position position="191"/>
    </location>
</feature>
<evidence type="ECO:0000313" key="12">
    <source>
        <dbReference type="Proteomes" id="UP001180081"/>
    </source>
</evidence>
<reference evidence="11" key="2">
    <citation type="submission" date="2023-06" db="EMBL/GenBank/DDBJ databases">
        <authorList>
            <person name="Lucena T."/>
            <person name="Sun Q."/>
        </authorList>
    </citation>
    <scope>NUCLEOTIDE SEQUENCE</scope>
    <source>
        <strain evidence="11">CECT 7703</strain>
    </source>
</reference>
<feature type="active site" evidence="7">
    <location>
        <position position="164"/>
    </location>
</feature>
<evidence type="ECO:0000256" key="4">
    <source>
        <dbReference type="ARBA" id="ARBA00022801"/>
    </source>
</evidence>
<evidence type="ECO:0000256" key="5">
    <source>
        <dbReference type="ARBA" id="ARBA00039140"/>
    </source>
</evidence>
<dbReference type="CDD" id="cd17541">
    <property type="entry name" value="REC_CheB-like"/>
    <property type="match status" value="1"/>
</dbReference>
<dbReference type="PANTHER" id="PTHR42872:SF6">
    <property type="entry name" value="PROTEIN-GLUTAMATE METHYLESTERASE_PROTEIN-GLUTAMINE GLUTAMINASE"/>
    <property type="match status" value="1"/>
</dbReference>
<keyword evidence="4 7" id="KW-0378">Hydrolase</keyword>
<name>A0ABT8B696_9NEIS</name>
<feature type="active site" evidence="7">
    <location>
        <position position="284"/>
    </location>
</feature>
<comment type="caution">
    <text evidence="11">The sequence shown here is derived from an EMBL/GenBank/DDBJ whole genome shotgun (WGS) entry which is preliminary data.</text>
</comment>
<evidence type="ECO:0000256" key="1">
    <source>
        <dbReference type="ARBA" id="ARBA00022490"/>
    </source>
</evidence>
<dbReference type="SUPFAM" id="SSF52738">
    <property type="entry name" value="Methylesterase CheB, C-terminal domain"/>
    <property type="match status" value="1"/>
</dbReference>
<dbReference type="SUPFAM" id="SSF52172">
    <property type="entry name" value="CheY-like"/>
    <property type="match status" value="1"/>
</dbReference>
<evidence type="ECO:0000256" key="2">
    <source>
        <dbReference type="ARBA" id="ARBA00022500"/>
    </source>
</evidence>
<dbReference type="RefSeq" id="WP_290333206.1">
    <property type="nucleotide sequence ID" value="NZ_JAUFPU010000018.1"/>
</dbReference>
<gene>
    <name evidence="11" type="ORF">QWZ03_13550</name>
</gene>
<dbReference type="InterPro" id="IPR035909">
    <property type="entry name" value="CheB_C"/>
</dbReference>
<dbReference type="InterPro" id="IPR008248">
    <property type="entry name" value="CheB-like"/>
</dbReference>
<sequence>MHVLLVDDSSVSRLLLRSILEQVGFRVSEAEHGQAALDQLSALQPDLITMDVHMPGLDGFETTRRIMQQHPLPIVIVTSGINLPGAQTAMQALEAGALMVLEKPISPTDPHFQQRAEVLSSSLQYLAHTAVRQPSPSAEAQASTLLSLQHWLHRPFRVLVLGASAGGPPAIKILLNRLNPACPWPILLVQHISPGFAGNYCEWLASQTTMPVQLASHGQVAQPGHIYVAPDDQHLRVDACLQLSLDQSARQPFIRPAIDELFDSTASQMRGHAIAVLLSGMGRDGVEGLSRLKALGALTLVQSPTSAVVDGMPKAAINQHAACYVETPGGMAAILNHLMQQTDCHKTAN</sequence>
<proteinExistence type="predicted"/>
<evidence type="ECO:0000259" key="9">
    <source>
        <dbReference type="PROSITE" id="PS50110"/>
    </source>
</evidence>
<feature type="domain" description="Response regulatory" evidence="9">
    <location>
        <begin position="2"/>
        <end position="118"/>
    </location>
</feature>
<keyword evidence="3 8" id="KW-0597">Phosphoprotein</keyword>
<dbReference type="InterPro" id="IPR011006">
    <property type="entry name" value="CheY-like_superfamily"/>
</dbReference>
<comment type="catalytic activity">
    <reaction evidence="6">
        <text>[protein]-L-glutamate 5-O-methyl ester + H2O = L-glutamyl-[protein] + methanol + H(+)</text>
        <dbReference type="Rhea" id="RHEA:23236"/>
        <dbReference type="Rhea" id="RHEA-COMP:10208"/>
        <dbReference type="Rhea" id="RHEA-COMP:10311"/>
        <dbReference type="ChEBI" id="CHEBI:15377"/>
        <dbReference type="ChEBI" id="CHEBI:15378"/>
        <dbReference type="ChEBI" id="CHEBI:17790"/>
        <dbReference type="ChEBI" id="CHEBI:29973"/>
        <dbReference type="ChEBI" id="CHEBI:82795"/>
        <dbReference type="EC" id="3.1.1.61"/>
    </reaction>
</comment>